<dbReference type="EC" id="5.4.99.5" evidence="1"/>
<evidence type="ECO:0000313" key="3">
    <source>
        <dbReference type="EMBL" id="MFC7666348.1"/>
    </source>
</evidence>
<dbReference type="PROSITE" id="PS51168">
    <property type="entry name" value="CHORISMATE_MUT_2"/>
    <property type="match status" value="1"/>
</dbReference>
<feature type="domain" description="Chorismate mutase" evidence="2">
    <location>
        <begin position="1"/>
        <end position="64"/>
    </location>
</feature>
<evidence type="ECO:0000313" key="4">
    <source>
        <dbReference type="Proteomes" id="UP001596513"/>
    </source>
</evidence>
<accession>A0ABW2U227</accession>
<dbReference type="InterPro" id="IPR036263">
    <property type="entry name" value="Chorismate_II_sf"/>
</dbReference>
<protein>
    <recommendedName>
        <fullName evidence="1">chorismate mutase</fullName>
        <ecNumber evidence="1">5.4.99.5</ecNumber>
    </recommendedName>
</protein>
<keyword evidence="4" id="KW-1185">Reference proteome</keyword>
<dbReference type="Pfam" id="PF01817">
    <property type="entry name" value="CM_2"/>
    <property type="match status" value="1"/>
</dbReference>
<dbReference type="InterPro" id="IPR002701">
    <property type="entry name" value="CM_II_prokaryot"/>
</dbReference>
<dbReference type="EMBL" id="JBHTEK010000001">
    <property type="protein sequence ID" value="MFC7666348.1"/>
    <property type="molecule type" value="Genomic_DNA"/>
</dbReference>
<dbReference type="SMART" id="SM00830">
    <property type="entry name" value="CM_2"/>
    <property type="match status" value="1"/>
</dbReference>
<dbReference type="Proteomes" id="UP001596513">
    <property type="component" value="Unassembled WGS sequence"/>
</dbReference>
<dbReference type="InterPro" id="IPR036979">
    <property type="entry name" value="CM_dom_sf"/>
</dbReference>
<evidence type="ECO:0000259" key="2">
    <source>
        <dbReference type="PROSITE" id="PS51168"/>
    </source>
</evidence>
<sequence>MAVAEKIGQYKKENDITILQTNRWNEVLERALRQGQSVGLTPEFVEQYLAAVHLESIAHQSRVMES</sequence>
<reference evidence="4" key="1">
    <citation type="journal article" date="2019" name="Int. J. Syst. Evol. Microbiol.">
        <title>The Global Catalogue of Microorganisms (GCM) 10K type strain sequencing project: providing services to taxonomists for standard genome sequencing and annotation.</title>
        <authorList>
            <consortium name="The Broad Institute Genomics Platform"/>
            <consortium name="The Broad Institute Genome Sequencing Center for Infectious Disease"/>
            <person name="Wu L."/>
            <person name="Ma J."/>
        </authorList>
    </citation>
    <scope>NUCLEOTIDE SEQUENCE [LARGE SCALE GENOMIC DNA]</scope>
    <source>
        <strain evidence="4">JCM 19635</strain>
    </source>
</reference>
<name>A0ABW2U227_9BACT</name>
<proteinExistence type="predicted"/>
<dbReference type="Gene3D" id="1.20.59.10">
    <property type="entry name" value="Chorismate mutase"/>
    <property type="match status" value="1"/>
</dbReference>
<dbReference type="RefSeq" id="WP_380199981.1">
    <property type="nucleotide sequence ID" value="NZ_JBHTEK010000001.1"/>
</dbReference>
<dbReference type="SUPFAM" id="SSF48600">
    <property type="entry name" value="Chorismate mutase II"/>
    <property type="match status" value="1"/>
</dbReference>
<comment type="caution">
    <text evidence="3">The sequence shown here is derived from an EMBL/GenBank/DDBJ whole genome shotgun (WGS) entry which is preliminary data.</text>
</comment>
<gene>
    <name evidence="3" type="ORF">ACFQT0_02080</name>
</gene>
<organism evidence="3 4">
    <name type="scientific">Hymenobacter humi</name>
    <dbReference type="NCBI Taxonomy" id="1411620"/>
    <lineage>
        <taxon>Bacteria</taxon>
        <taxon>Pseudomonadati</taxon>
        <taxon>Bacteroidota</taxon>
        <taxon>Cytophagia</taxon>
        <taxon>Cytophagales</taxon>
        <taxon>Hymenobacteraceae</taxon>
        <taxon>Hymenobacter</taxon>
    </lineage>
</organism>
<evidence type="ECO:0000256" key="1">
    <source>
        <dbReference type="ARBA" id="ARBA00012404"/>
    </source>
</evidence>